<comment type="caution">
    <text evidence="3">The sequence shown here is derived from an EMBL/GenBank/DDBJ whole genome shotgun (WGS) entry which is preliminary data.</text>
</comment>
<proteinExistence type="predicted"/>
<organism evidence="3 4">
    <name type="scientific">Blautia stercoris</name>
    <dbReference type="NCBI Taxonomy" id="871664"/>
    <lineage>
        <taxon>Bacteria</taxon>
        <taxon>Bacillati</taxon>
        <taxon>Bacillota</taxon>
        <taxon>Clostridia</taxon>
        <taxon>Lachnospirales</taxon>
        <taxon>Lachnospiraceae</taxon>
        <taxon>Blautia</taxon>
    </lineage>
</organism>
<sequence length="277" mass="32151">MELFYYGIWLFELVSIITMLVVYKSNRGVLKDLQQIPKVKNRWLQAYLQEFQRDTQNHITIHNPSVYMARRLRERKIGKISVRMLKGFSWTAFVLSFFVSAVGVWQVRGTGIMTLSFPFVKSFMPAMEGLIGTTVVLGAVNGMLRLIFSIAYQEEMIETNLLDYMENEKDSAGRIVKIEPPIANEAKKAAAKKMSRKARSKARQQEQKLREELLRAQKERARNGGRESPSAVRSQQQKMEQVEARIREAALTDERYRHLLDEEEEKIVKDVIKEFLS</sequence>
<feature type="transmembrane region" description="Helical" evidence="2">
    <location>
        <begin position="127"/>
        <end position="148"/>
    </location>
</feature>
<dbReference type="RefSeq" id="WP_022302756.1">
    <property type="nucleotide sequence ID" value="NZ_DAWEED010000017.1"/>
</dbReference>
<feature type="transmembrane region" description="Helical" evidence="2">
    <location>
        <begin position="6"/>
        <end position="23"/>
    </location>
</feature>
<accession>A0ABR7PDQ2</accession>
<reference evidence="3 4" key="1">
    <citation type="submission" date="2020-08" db="EMBL/GenBank/DDBJ databases">
        <title>Genome public.</title>
        <authorList>
            <person name="Liu C."/>
            <person name="Sun Q."/>
        </authorList>
    </citation>
    <scope>NUCLEOTIDE SEQUENCE [LARGE SCALE GENOMIC DNA]</scope>
    <source>
        <strain evidence="3 4">3_YM_SP_D4_24.mj</strain>
    </source>
</reference>
<evidence type="ECO:0000313" key="4">
    <source>
        <dbReference type="Proteomes" id="UP000661649"/>
    </source>
</evidence>
<evidence type="ECO:0000313" key="3">
    <source>
        <dbReference type="EMBL" id="MBC8629555.1"/>
    </source>
</evidence>
<feature type="transmembrane region" description="Helical" evidence="2">
    <location>
        <begin position="87"/>
        <end position="107"/>
    </location>
</feature>
<keyword evidence="4" id="KW-1185">Reference proteome</keyword>
<dbReference type="EMBL" id="JACRTP010000006">
    <property type="protein sequence ID" value="MBC8629555.1"/>
    <property type="molecule type" value="Genomic_DNA"/>
</dbReference>
<dbReference type="Proteomes" id="UP000661649">
    <property type="component" value="Unassembled WGS sequence"/>
</dbReference>
<feature type="region of interest" description="Disordered" evidence="1">
    <location>
        <begin position="218"/>
        <end position="241"/>
    </location>
</feature>
<evidence type="ECO:0000256" key="1">
    <source>
        <dbReference type="SAM" id="MobiDB-lite"/>
    </source>
</evidence>
<gene>
    <name evidence="3" type="ORF">H8712_13245</name>
</gene>
<evidence type="ECO:0008006" key="5">
    <source>
        <dbReference type="Google" id="ProtNLM"/>
    </source>
</evidence>
<protein>
    <recommendedName>
        <fullName evidence="5">MotA/TolQ/ExbB proton channel domain-containing protein</fullName>
    </recommendedName>
</protein>
<name>A0ABR7PDQ2_9FIRM</name>
<evidence type="ECO:0000256" key="2">
    <source>
        <dbReference type="SAM" id="Phobius"/>
    </source>
</evidence>
<keyword evidence="2" id="KW-0812">Transmembrane</keyword>
<keyword evidence="2" id="KW-0472">Membrane</keyword>
<keyword evidence="2" id="KW-1133">Transmembrane helix</keyword>